<dbReference type="OrthoDB" id="5298707at2"/>
<feature type="transmembrane region" description="Helical" evidence="2">
    <location>
        <begin position="27"/>
        <end position="47"/>
    </location>
</feature>
<feature type="region of interest" description="Disordered" evidence="1">
    <location>
        <begin position="174"/>
        <end position="360"/>
    </location>
</feature>
<dbReference type="InterPro" id="IPR020011">
    <property type="entry name" value="FimV_C"/>
</dbReference>
<reference evidence="3 4" key="1">
    <citation type="submission" date="2019-07" db="EMBL/GenBank/DDBJ databases">
        <title>Tepidimonas charontis SPSP-6 draft genome.</title>
        <authorList>
            <person name="Da Costa M.S."/>
            <person name="Froufe H.J.C."/>
            <person name="Egas C."/>
            <person name="Albuquerque L."/>
        </authorList>
    </citation>
    <scope>NUCLEOTIDE SEQUENCE [LARGE SCALE GENOMIC DNA]</scope>
    <source>
        <strain evidence="3 4">SPSP-6</strain>
    </source>
</reference>
<dbReference type="NCBIfam" id="TIGR03504">
    <property type="entry name" value="FimV_Cterm"/>
    <property type="match status" value="1"/>
</dbReference>
<sequence length="407" mass="42551">MAAPTTAPTAPAAGAPGPLSALLGNPVTIPAAAALAALMLAFAWWRLRRRRTEELQRTEPQPEPQPEAMADADAQSQSEVPYAPSQIVADGDVDPVSEADVYLAYGREQQAEDILLEALRLHPQRLPVRLKLLEIYAQRPDPARFEAAARELRELTGGTGAEWDQACAWGRQIDPDNPLYRPATPPEADGAPEIGSDAAAAVEPPLDAGQPAAAPSDDEFDFDLDLSADSDGTAAASPSDTDTQSADANGVAAPSKPAEVASSGLDFELDLPQDRITPTSAAVPEVDLELEVPTTTPAQPPVTASGTTGMPTLPPELQDLSLDLSTEEPPAPSAATGESVPEAPSSLEVTETETLDENDPLETKLSLAREFEAIGDIDGARTLAEEVAAEASGALQERARAFLAQLG</sequence>
<gene>
    <name evidence="3" type="ORF">Tchar_00416</name>
</gene>
<dbReference type="EMBL" id="VJON01000003">
    <property type="protein sequence ID" value="TSE36059.1"/>
    <property type="molecule type" value="Genomic_DNA"/>
</dbReference>
<feature type="compositionally biased region" description="Acidic residues" evidence="1">
    <location>
        <begin position="216"/>
        <end position="228"/>
    </location>
</feature>
<dbReference type="AlphaFoldDB" id="A0A554XJS3"/>
<keyword evidence="2" id="KW-0812">Transmembrane</keyword>
<evidence type="ECO:0000313" key="3">
    <source>
        <dbReference type="EMBL" id="TSE36059.1"/>
    </source>
</evidence>
<feature type="compositionally biased region" description="Acidic residues" evidence="1">
    <location>
        <begin position="350"/>
        <end position="360"/>
    </location>
</feature>
<feature type="compositionally biased region" description="Polar residues" evidence="1">
    <location>
        <begin position="236"/>
        <end position="247"/>
    </location>
</feature>
<evidence type="ECO:0000313" key="4">
    <source>
        <dbReference type="Proteomes" id="UP000318294"/>
    </source>
</evidence>
<accession>A0A554XJS3</accession>
<keyword evidence="2" id="KW-1133">Transmembrane helix</keyword>
<protein>
    <submittedName>
        <fullName evidence="3">Uncharacterized protein</fullName>
    </submittedName>
</protein>
<feature type="compositionally biased region" description="Low complexity" evidence="1">
    <location>
        <begin position="66"/>
        <end position="75"/>
    </location>
</feature>
<evidence type="ECO:0000256" key="1">
    <source>
        <dbReference type="SAM" id="MobiDB-lite"/>
    </source>
</evidence>
<feature type="compositionally biased region" description="Low complexity" evidence="1">
    <location>
        <begin position="292"/>
        <end position="304"/>
    </location>
</feature>
<keyword evidence="2" id="KW-0472">Membrane</keyword>
<feature type="region of interest" description="Disordered" evidence="1">
    <location>
        <begin position="55"/>
        <end position="81"/>
    </location>
</feature>
<dbReference type="InterPro" id="IPR038440">
    <property type="entry name" value="FimV_C_sf"/>
</dbReference>
<evidence type="ECO:0000256" key="2">
    <source>
        <dbReference type="SAM" id="Phobius"/>
    </source>
</evidence>
<keyword evidence="4" id="KW-1185">Reference proteome</keyword>
<name>A0A554XJS3_9BURK</name>
<dbReference type="Gene3D" id="1.20.58.2200">
    <property type="match status" value="1"/>
</dbReference>
<dbReference type="Proteomes" id="UP000318294">
    <property type="component" value="Unassembled WGS sequence"/>
</dbReference>
<organism evidence="3 4">
    <name type="scientific">Tepidimonas charontis</name>
    <dbReference type="NCBI Taxonomy" id="2267262"/>
    <lineage>
        <taxon>Bacteria</taxon>
        <taxon>Pseudomonadati</taxon>
        <taxon>Pseudomonadota</taxon>
        <taxon>Betaproteobacteria</taxon>
        <taxon>Burkholderiales</taxon>
        <taxon>Tepidimonas</taxon>
    </lineage>
</organism>
<proteinExistence type="predicted"/>
<comment type="caution">
    <text evidence="3">The sequence shown here is derived from an EMBL/GenBank/DDBJ whole genome shotgun (WGS) entry which is preliminary data.</text>
</comment>